<dbReference type="InterPro" id="IPR037817">
    <property type="entry name" value="TAF7"/>
</dbReference>
<name>A0AAN6YSM0_9PEZI</name>
<reference evidence="9" key="1">
    <citation type="journal article" date="2023" name="Mol. Phylogenet. Evol.">
        <title>Genome-scale phylogeny and comparative genomics of the fungal order Sordariales.</title>
        <authorList>
            <person name="Hensen N."/>
            <person name="Bonometti L."/>
            <person name="Westerberg I."/>
            <person name="Brannstrom I.O."/>
            <person name="Guillou S."/>
            <person name="Cros-Aarteil S."/>
            <person name="Calhoun S."/>
            <person name="Haridas S."/>
            <person name="Kuo A."/>
            <person name="Mondo S."/>
            <person name="Pangilinan J."/>
            <person name="Riley R."/>
            <person name="LaButti K."/>
            <person name="Andreopoulos B."/>
            <person name="Lipzen A."/>
            <person name="Chen C."/>
            <person name="Yan M."/>
            <person name="Daum C."/>
            <person name="Ng V."/>
            <person name="Clum A."/>
            <person name="Steindorff A."/>
            <person name="Ohm R.A."/>
            <person name="Martin F."/>
            <person name="Silar P."/>
            <person name="Natvig D.O."/>
            <person name="Lalanne C."/>
            <person name="Gautier V."/>
            <person name="Ament-Velasquez S.L."/>
            <person name="Kruys A."/>
            <person name="Hutchinson M.I."/>
            <person name="Powell A.J."/>
            <person name="Barry K."/>
            <person name="Miller A.N."/>
            <person name="Grigoriev I.V."/>
            <person name="Debuchy R."/>
            <person name="Gladieux P."/>
            <person name="Hiltunen Thoren M."/>
            <person name="Johannesson H."/>
        </authorList>
    </citation>
    <scope>NUCLEOTIDE SEQUENCE</scope>
    <source>
        <strain evidence="9">CBS 990.96</strain>
    </source>
</reference>
<feature type="compositionally biased region" description="Basic residues" evidence="7">
    <location>
        <begin position="90"/>
        <end position="101"/>
    </location>
</feature>
<evidence type="ECO:0000313" key="10">
    <source>
        <dbReference type="Proteomes" id="UP001301958"/>
    </source>
</evidence>
<dbReference type="GO" id="GO:0016251">
    <property type="term" value="F:RNA polymerase II general transcription initiation factor activity"/>
    <property type="evidence" value="ECO:0007669"/>
    <property type="project" value="TreeGrafter"/>
</dbReference>
<feature type="compositionally biased region" description="Acidic residues" evidence="7">
    <location>
        <begin position="161"/>
        <end position="170"/>
    </location>
</feature>
<feature type="region of interest" description="Disordered" evidence="7">
    <location>
        <begin position="1"/>
        <end position="121"/>
    </location>
</feature>
<comment type="caution">
    <text evidence="9">The sequence shown here is derived from an EMBL/GenBank/DDBJ whole genome shotgun (WGS) entry which is preliminary data.</text>
</comment>
<feature type="region of interest" description="Disordered" evidence="7">
    <location>
        <begin position="139"/>
        <end position="170"/>
    </location>
</feature>
<dbReference type="Pfam" id="PF04658">
    <property type="entry name" value="TAFII55_N"/>
    <property type="match status" value="1"/>
</dbReference>
<feature type="region of interest" description="Disordered" evidence="7">
    <location>
        <begin position="344"/>
        <end position="367"/>
    </location>
</feature>
<evidence type="ECO:0000256" key="2">
    <source>
        <dbReference type="ARBA" id="ARBA00009368"/>
    </source>
</evidence>
<dbReference type="CDD" id="cd08047">
    <property type="entry name" value="TAF7"/>
    <property type="match status" value="1"/>
</dbReference>
<feature type="compositionally biased region" description="Acidic residues" evidence="7">
    <location>
        <begin position="426"/>
        <end position="459"/>
    </location>
</feature>
<dbReference type="InterPro" id="IPR006751">
    <property type="entry name" value="TAFII55_prot_cons_reg"/>
</dbReference>
<dbReference type="PANTHER" id="PTHR12228">
    <property type="entry name" value="TRANSCRIPTION INITIATION FACTOR TFIID 55 KD SUBUNIT-RELATED"/>
    <property type="match status" value="1"/>
</dbReference>
<proteinExistence type="inferred from homology"/>
<feature type="compositionally biased region" description="Acidic residues" evidence="7">
    <location>
        <begin position="349"/>
        <end position="367"/>
    </location>
</feature>
<feature type="coiled-coil region" evidence="6">
    <location>
        <begin position="304"/>
        <end position="331"/>
    </location>
</feature>
<protein>
    <submittedName>
        <fullName evidence="9">Transcription initiation factor TFIID subunit 7</fullName>
    </submittedName>
</protein>
<dbReference type="EMBL" id="MU865512">
    <property type="protein sequence ID" value="KAK4221832.1"/>
    <property type="molecule type" value="Genomic_DNA"/>
</dbReference>
<accession>A0AAN6YSM0</accession>
<evidence type="ECO:0000256" key="4">
    <source>
        <dbReference type="ARBA" id="ARBA00023163"/>
    </source>
</evidence>
<comment type="subcellular location">
    <subcellularLocation>
        <location evidence="1">Nucleus</location>
    </subcellularLocation>
</comment>
<feature type="compositionally biased region" description="Polar residues" evidence="7">
    <location>
        <begin position="414"/>
        <end position="423"/>
    </location>
</feature>
<dbReference type="SMART" id="SM01370">
    <property type="entry name" value="TAFII55_N"/>
    <property type="match status" value="1"/>
</dbReference>
<comment type="similarity">
    <text evidence="2">Belongs to the TAF7 family.</text>
</comment>
<keyword evidence="3" id="KW-0805">Transcription regulation</keyword>
<evidence type="ECO:0000256" key="1">
    <source>
        <dbReference type="ARBA" id="ARBA00004123"/>
    </source>
</evidence>
<feature type="compositionally biased region" description="Polar residues" evidence="7">
    <location>
        <begin position="1"/>
        <end position="11"/>
    </location>
</feature>
<evidence type="ECO:0000256" key="5">
    <source>
        <dbReference type="ARBA" id="ARBA00023242"/>
    </source>
</evidence>
<dbReference type="AlphaFoldDB" id="A0AAN6YSM0"/>
<evidence type="ECO:0000256" key="6">
    <source>
        <dbReference type="SAM" id="Coils"/>
    </source>
</evidence>
<feature type="domain" description="TAFII55 protein conserved region" evidence="8">
    <location>
        <begin position="174"/>
        <end position="335"/>
    </location>
</feature>
<keyword evidence="6" id="KW-0175">Coiled coil</keyword>
<gene>
    <name evidence="9" type="ORF">QBC38DRAFT_448819</name>
</gene>
<dbReference type="PANTHER" id="PTHR12228:SF0">
    <property type="entry name" value="TATA-BOX BINDING PROTEIN ASSOCIATED FACTOR 7"/>
    <property type="match status" value="1"/>
</dbReference>
<evidence type="ECO:0000259" key="8">
    <source>
        <dbReference type="SMART" id="SM01370"/>
    </source>
</evidence>
<evidence type="ECO:0000256" key="7">
    <source>
        <dbReference type="SAM" id="MobiDB-lite"/>
    </source>
</evidence>
<organism evidence="9 10">
    <name type="scientific">Podospora fimiseda</name>
    <dbReference type="NCBI Taxonomy" id="252190"/>
    <lineage>
        <taxon>Eukaryota</taxon>
        <taxon>Fungi</taxon>
        <taxon>Dikarya</taxon>
        <taxon>Ascomycota</taxon>
        <taxon>Pezizomycotina</taxon>
        <taxon>Sordariomycetes</taxon>
        <taxon>Sordariomycetidae</taxon>
        <taxon>Sordariales</taxon>
        <taxon>Podosporaceae</taxon>
        <taxon>Podospora</taxon>
    </lineage>
</organism>
<feature type="compositionally biased region" description="Low complexity" evidence="7">
    <location>
        <begin position="27"/>
        <end position="40"/>
    </location>
</feature>
<feature type="region of interest" description="Disordered" evidence="7">
    <location>
        <begin position="412"/>
        <end position="466"/>
    </location>
</feature>
<feature type="compositionally biased region" description="Pro residues" evidence="7">
    <location>
        <begin position="53"/>
        <end position="66"/>
    </location>
</feature>
<evidence type="ECO:0000256" key="3">
    <source>
        <dbReference type="ARBA" id="ARBA00023015"/>
    </source>
</evidence>
<keyword evidence="4" id="KW-0804">Transcription</keyword>
<dbReference type="GO" id="GO:0005669">
    <property type="term" value="C:transcription factor TFIID complex"/>
    <property type="evidence" value="ECO:0007669"/>
    <property type="project" value="InterPro"/>
</dbReference>
<keyword evidence="10" id="KW-1185">Reference proteome</keyword>
<keyword evidence="5" id="KW-0539">Nucleus</keyword>
<dbReference type="Proteomes" id="UP001301958">
    <property type="component" value="Unassembled WGS sequence"/>
</dbReference>
<reference evidence="9" key="2">
    <citation type="submission" date="2023-05" db="EMBL/GenBank/DDBJ databases">
        <authorList>
            <consortium name="Lawrence Berkeley National Laboratory"/>
            <person name="Steindorff A."/>
            <person name="Hensen N."/>
            <person name="Bonometti L."/>
            <person name="Westerberg I."/>
            <person name="Brannstrom I.O."/>
            <person name="Guillou S."/>
            <person name="Cros-Aarteil S."/>
            <person name="Calhoun S."/>
            <person name="Haridas S."/>
            <person name="Kuo A."/>
            <person name="Mondo S."/>
            <person name="Pangilinan J."/>
            <person name="Riley R."/>
            <person name="Labutti K."/>
            <person name="Andreopoulos B."/>
            <person name="Lipzen A."/>
            <person name="Chen C."/>
            <person name="Yanf M."/>
            <person name="Daum C."/>
            <person name="Ng V."/>
            <person name="Clum A."/>
            <person name="Ohm R."/>
            <person name="Martin F."/>
            <person name="Silar P."/>
            <person name="Natvig D."/>
            <person name="Lalanne C."/>
            <person name="Gautier V."/>
            <person name="Ament-Velasquez S.L."/>
            <person name="Kruys A."/>
            <person name="Hutchinson M.I."/>
            <person name="Powell A.J."/>
            <person name="Barry K."/>
            <person name="Miller A.N."/>
            <person name="Grigoriev I.V."/>
            <person name="Debuchy R."/>
            <person name="Gladieux P."/>
            <person name="Thoren M.H."/>
            <person name="Johannesson H."/>
        </authorList>
    </citation>
    <scope>NUCLEOTIDE SEQUENCE</scope>
    <source>
        <strain evidence="9">CBS 990.96</strain>
    </source>
</reference>
<dbReference type="GO" id="GO:0051123">
    <property type="term" value="P:RNA polymerase II preinitiation complex assembly"/>
    <property type="evidence" value="ECO:0007669"/>
    <property type="project" value="TreeGrafter"/>
</dbReference>
<evidence type="ECO:0000313" key="9">
    <source>
        <dbReference type="EMBL" id="KAK4221832.1"/>
    </source>
</evidence>
<sequence length="519" mass="56554">MSQPAPSQPSLKVTLKIGGGSSHGSRSPQPAISPAPQSASGFPKIKVVSRSQPPTPADQNPPPLPTPSFSFSQDAAPTVAPPPSQITTKAGRKPKPTAKKRARDDSDDDDVPLANSTPNGLNIKNKKIKIAVKTGAGGGTKPIVKLRSVGKIPPRPSGEGYDSEAEDAEPDPVHEEEFIFRMMSGEHCEYIRKMIQEKKIGIPKANGGADLSLKWLDDEGRRAMVVVLGQPYAAILVDLPTITEGMKTWDKKSMVKTADICQMLLVFAKVQSEEEARTVPLPKTVEHGHRWPHGITPPMHDARNRRFRKRLSKLEIQNKEAEVERLLAADREADNVRIEWIENKPAVEADSESEEEYEEDAEGEEEFEMQTEDVFGDDVDESALLEEFMNAAETPADGLELDIPVTSFDAFTPITANTGTPAAQTDGEEADGVGDEESEEDEEDGDDDGDDGDDDEGDHDETAGVRAEIADLKKQLKAYEDQLAKSGAPIIRKRIEGSIRNVKSEILLKMSSIGLVEED</sequence>